<evidence type="ECO:0000313" key="1">
    <source>
        <dbReference type="EMBL" id="KAH3810495.1"/>
    </source>
</evidence>
<reference evidence="1" key="2">
    <citation type="submission" date="2020-11" db="EMBL/GenBank/DDBJ databases">
        <authorList>
            <person name="McCartney M.A."/>
            <person name="Auch B."/>
            <person name="Kono T."/>
            <person name="Mallez S."/>
            <person name="Becker A."/>
            <person name="Gohl D.M."/>
            <person name="Silverstein K.A.T."/>
            <person name="Koren S."/>
            <person name="Bechman K.B."/>
            <person name="Herman A."/>
            <person name="Abrahante J.E."/>
            <person name="Garbe J."/>
        </authorList>
    </citation>
    <scope>NUCLEOTIDE SEQUENCE</scope>
    <source>
        <strain evidence="1">Duluth1</strain>
        <tissue evidence="1">Whole animal</tissue>
    </source>
</reference>
<gene>
    <name evidence="1" type="ORF">DPMN_138890</name>
</gene>
<keyword evidence="2" id="KW-1185">Reference proteome</keyword>
<comment type="caution">
    <text evidence="1">The sequence shown here is derived from an EMBL/GenBank/DDBJ whole genome shotgun (WGS) entry which is preliminary data.</text>
</comment>
<protein>
    <submittedName>
        <fullName evidence="1">Uncharacterized protein</fullName>
    </submittedName>
</protein>
<dbReference type="EMBL" id="JAIWYP010000006">
    <property type="protein sequence ID" value="KAH3810495.1"/>
    <property type="molecule type" value="Genomic_DNA"/>
</dbReference>
<dbReference type="Proteomes" id="UP000828390">
    <property type="component" value="Unassembled WGS sequence"/>
</dbReference>
<evidence type="ECO:0000313" key="2">
    <source>
        <dbReference type="Proteomes" id="UP000828390"/>
    </source>
</evidence>
<sequence length="63" mass="6731">MVWTFPGGDDGLRSNGFQLTQASTARCHTPSTSSQVRDGCCSTSFFSPGLGTSLTEFNYCCVI</sequence>
<organism evidence="1 2">
    <name type="scientific">Dreissena polymorpha</name>
    <name type="common">Zebra mussel</name>
    <name type="synonym">Mytilus polymorpha</name>
    <dbReference type="NCBI Taxonomy" id="45954"/>
    <lineage>
        <taxon>Eukaryota</taxon>
        <taxon>Metazoa</taxon>
        <taxon>Spiralia</taxon>
        <taxon>Lophotrochozoa</taxon>
        <taxon>Mollusca</taxon>
        <taxon>Bivalvia</taxon>
        <taxon>Autobranchia</taxon>
        <taxon>Heteroconchia</taxon>
        <taxon>Euheterodonta</taxon>
        <taxon>Imparidentia</taxon>
        <taxon>Neoheterodontei</taxon>
        <taxon>Myida</taxon>
        <taxon>Dreissenoidea</taxon>
        <taxon>Dreissenidae</taxon>
        <taxon>Dreissena</taxon>
    </lineage>
</organism>
<reference evidence="1" key="1">
    <citation type="journal article" date="2019" name="bioRxiv">
        <title>The Genome of the Zebra Mussel, Dreissena polymorpha: A Resource for Invasive Species Research.</title>
        <authorList>
            <person name="McCartney M.A."/>
            <person name="Auch B."/>
            <person name="Kono T."/>
            <person name="Mallez S."/>
            <person name="Zhang Y."/>
            <person name="Obille A."/>
            <person name="Becker A."/>
            <person name="Abrahante J.E."/>
            <person name="Garbe J."/>
            <person name="Badalamenti J.P."/>
            <person name="Herman A."/>
            <person name="Mangelson H."/>
            <person name="Liachko I."/>
            <person name="Sullivan S."/>
            <person name="Sone E.D."/>
            <person name="Koren S."/>
            <person name="Silverstein K.A.T."/>
            <person name="Beckman K.B."/>
            <person name="Gohl D.M."/>
        </authorList>
    </citation>
    <scope>NUCLEOTIDE SEQUENCE</scope>
    <source>
        <strain evidence="1">Duluth1</strain>
        <tissue evidence="1">Whole animal</tissue>
    </source>
</reference>
<name>A0A9D4G8H2_DREPO</name>
<accession>A0A9D4G8H2</accession>
<proteinExistence type="predicted"/>
<dbReference type="AlphaFoldDB" id="A0A9D4G8H2"/>